<gene>
    <name evidence="1" type="ORF">EVAR_62565_1</name>
</gene>
<proteinExistence type="predicted"/>
<sequence length="141" mass="16582">MQEQSTISGRSTDCRKSNEVRIEEFLRAPPRVIGQDNWHLLVSDRMRRGSITQPAASRTLLGWVLHGTHTRSLGRRVHYVHHVAEHNIEEIVRRYFHIYSLGVQPRQLRSDPEKKGAENTRRKYYGTVIRRIRNETTVEIE</sequence>
<dbReference type="AlphaFoldDB" id="A0A4C1YS54"/>
<dbReference type="Proteomes" id="UP000299102">
    <property type="component" value="Unassembled WGS sequence"/>
</dbReference>
<accession>A0A4C1YS54</accession>
<name>A0A4C1YS54_EUMVA</name>
<reference evidence="1 2" key="1">
    <citation type="journal article" date="2019" name="Commun. Biol.">
        <title>The bagworm genome reveals a unique fibroin gene that provides high tensile strength.</title>
        <authorList>
            <person name="Kono N."/>
            <person name="Nakamura H."/>
            <person name="Ohtoshi R."/>
            <person name="Tomita M."/>
            <person name="Numata K."/>
            <person name="Arakawa K."/>
        </authorList>
    </citation>
    <scope>NUCLEOTIDE SEQUENCE [LARGE SCALE GENOMIC DNA]</scope>
</reference>
<organism evidence="1 2">
    <name type="scientific">Eumeta variegata</name>
    <name type="common">Bagworm moth</name>
    <name type="synonym">Eumeta japonica</name>
    <dbReference type="NCBI Taxonomy" id="151549"/>
    <lineage>
        <taxon>Eukaryota</taxon>
        <taxon>Metazoa</taxon>
        <taxon>Ecdysozoa</taxon>
        <taxon>Arthropoda</taxon>
        <taxon>Hexapoda</taxon>
        <taxon>Insecta</taxon>
        <taxon>Pterygota</taxon>
        <taxon>Neoptera</taxon>
        <taxon>Endopterygota</taxon>
        <taxon>Lepidoptera</taxon>
        <taxon>Glossata</taxon>
        <taxon>Ditrysia</taxon>
        <taxon>Tineoidea</taxon>
        <taxon>Psychidae</taxon>
        <taxon>Oiketicinae</taxon>
        <taxon>Eumeta</taxon>
    </lineage>
</organism>
<comment type="caution">
    <text evidence="1">The sequence shown here is derived from an EMBL/GenBank/DDBJ whole genome shotgun (WGS) entry which is preliminary data.</text>
</comment>
<keyword evidence="2" id="KW-1185">Reference proteome</keyword>
<dbReference type="EMBL" id="BGZK01001333">
    <property type="protein sequence ID" value="GBP77489.1"/>
    <property type="molecule type" value="Genomic_DNA"/>
</dbReference>
<dbReference type="OrthoDB" id="6928480at2759"/>
<protein>
    <submittedName>
        <fullName evidence="1">Uncharacterized protein</fullName>
    </submittedName>
</protein>
<evidence type="ECO:0000313" key="1">
    <source>
        <dbReference type="EMBL" id="GBP77489.1"/>
    </source>
</evidence>
<evidence type="ECO:0000313" key="2">
    <source>
        <dbReference type="Proteomes" id="UP000299102"/>
    </source>
</evidence>